<evidence type="ECO:0000313" key="15">
    <source>
        <dbReference type="Proteomes" id="UP000004095"/>
    </source>
</evidence>
<evidence type="ECO:0000259" key="13">
    <source>
        <dbReference type="Pfam" id="PF01502"/>
    </source>
</evidence>
<evidence type="ECO:0000256" key="9">
    <source>
        <dbReference type="ARBA" id="ARBA00017720"/>
    </source>
</evidence>
<comment type="catalytic activity">
    <reaction evidence="1">
        <text>1-(5-phospho-beta-D-ribosyl)-5'-AMP + H2O = 1-(5-phospho-beta-D-ribosyl)-5-[(5-phospho-beta-D-ribosylamino)methylideneamino]imidazole-4-carboxamide</text>
        <dbReference type="Rhea" id="RHEA:20049"/>
        <dbReference type="ChEBI" id="CHEBI:15377"/>
        <dbReference type="ChEBI" id="CHEBI:58435"/>
        <dbReference type="ChEBI" id="CHEBI:59457"/>
        <dbReference type="EC" id="3.5.4.19"/>
    </reaction>
</comment>
<dbReference type="AlphaFoldDB" id="A1ZDC3"/>
<sequence>MKKVLEEGRDFTPQFEKRGGLLPVVVQEQASGKVLMLGYANEAALQETLDTGYATFWSTSRNELWTKGKTSGDYLKITHILTDCDQDALVYQVTMMGAGACHTKDENNQARVSCFYRKMASGKTLEFIDK</sequence>
<organism evidence="14 15">
    <name type="scientific">Microscilla marina ATCC 23134</name>
    <dbReference type="NCBI Taxonomy" id="313606"/>
    <lineage>
        <taxon>Bacteria</taxon>
        <taxon>Pseudomonadati</taxon>
        <taxon>Bacteroidota</taxon>
        <taxon>Cytophagia</taxon>
        <taxon>Cytophagales</taxon>
        <taxon>Microscillaceae</taxon>
        <taxon>Microscilla</taxon>
    </lineage>
</organism>
<comment type="pathway">
    <text evidence="4">Amino-acid biosynthesis; L-histidine biosynthesis; L-histidine from 5-phospho-alpha-D-ribose 1-diphosphate: step 2/9.</text>
</comment>
<evidence type="ECO:0000313" key="14">
    <source>
        <dbReference type="EMBL" id="EAY31662.1"/>
    </source>
</evidence>
<comment type="similarity">
    <text evidence="6">In the N-terminal section; belongs to the PRA-CH family.</text>
</comment>
<keyword evidence="12" id="KW-0368">Histidine biosynthesis</keyword>
<proteinExistence type="inferred from homology"/>
<protein>
    <recommendedName>
        <fullName evidence="9">Histidine biosynthesis bifunctional protein HisIE</fullName>
        <ecNumber evidence="8">3.5.4.19</ecNumber>
        <ecNumber evidence="7">3.6.1.31</ecNumber>
    </recommendedName>
</protein>
<dbReference type="RefSeq" id="WP_002693440.1">
    <property type="nucleotide sequence ID" value="NZ_AAWS01000002.1"/>
</dbReference>
<dbReference type="InterPro" id="IPR002496">
    <property type="entry name" value="PRib_AMP_CycHydrolase_dom"/>
</dbReference>
<comment type="similarity">
    <text evidence="5">In the C-terminal section; belongs to the PRA-PH family.</text>
</comment>
<keyword evidence="10" id="KW-0028">Amino-acid biosynthesis</keyword>
<evidence type="ECO:0000256" key="2">
    <source>
        <dbReference type="ARBA" id="ARBA00001460"/>
    </source>
</evidence>
<dbReference type="PANTHER" id="PTHR42945">
    <property type="entry name" value="HISTIDINE BIOSYNTHESIS BIFUNCTIONAL PROTEIN"/>
    <property type="match status" value="1"/>
</dbReference>
<feature type="domain" description="Phosphoribosyl-AMP cyclohydrolase" evidence="13">
    <location>
        <begin position="36"/>
        <end position="115"/>
    </location>
</feature>
<dbReference type="Proteomes" id="UP000004095">
    <property type="component" value="Unassembled WGS sequence"/>
</dbReference>
<dbReference type="Gene3D" id="3.10.20.810">
    <property type="entry name" value="Phosphoribosyl-AMP cyclohydrolase"/>
    <property type="match status" value="1"/>
</dbReference>
<evidence type="ECO:0000256" key="3">
    <source>
        <dbReference type="ARBA" id="ARBA00005169"/>
    </source>
</evidence>
<comment type="catalytic activity">
    <reaction evidence="2">
        <text>1-(5-phospho-beta-D-ribosyl)-ATP + H2O = 1-(5-phospho-beta-D-ribosyl)-5'-AMP + diphosphate + H(+)</text>
        <dbReference type="Rhea" id="RHEA:22828"/>
        <dbReference type="ChEBI" id="CHEBI:15377"/>
        <dbReference type="ChEBI" id="CHEBI:15378"/>
        <dbReference type="ChEBI" id="CHEBI:33019"/>
        <dbReference type="ChEBI" id="CHEBI:59457"/>
        <dbReference type="ChEBI" id="CHEBI:73183"/>
        <dbReference type="EC" id="3.6.1.31"/>
    </reaction>
</comment>
<dbReference type="Pfam" id="PF01502">
    <property type="entry name" value="PRA-CH"/>
    <property type="match status" value="1"/>
</dbReference>
<dbReference type="UniPathway" id="UPA00031">
    <property type="reaction ID" value="UER00008"/>
</dbReference>
<evidence type="ECO:0000256" key="5">
    <source>
        <dbReference type="ARBA" id="ARBA00007731"/>
    </source>
</evidence>
<keyword evidence="11 14" id="KW-0378">Hydrolase</keyword>
<dbReference type="SUPFAM" id="SSF141734">
    <property type="entry name" value="HisI-like"/>
    <property type="match status" value="1"/>
</dbReference>
<dbReference type="OrthoDB" id="9795769at2"/>
<evidence type="ECO:0000256" key="7">
    <source>
        <dbReference type="ARBA" id="ARBA00012414"/>
    </source>
</evidence>
<evidence type="ECO:0000256" key="11">
    <source>
        <dbReference type="ARBA" id="ARBA00022801"/>
    </source>
</evidence>
<name>A1ZDC3_MICM2</name>
<dbReference type="EC" id="3.6.1.31" evidence="7"/>
<accession>A1ZDC3</accession>
<gene>
    <name evidence="14" type="ORF">M23134_05168</name>
</gene>
<evidence type="ECO:0000256" key="12">
    <source>
        <dbReference type="ARBA" id="ARBA00023102"/>
    </source>
</evidence>
<dbReference type="eggNOG" id="COG0139">
    <property type="taxonomic scope" value="Bacteria"/>
</dbReference>
<dbReference type="EMBL" id="AAWS01000002">
    <property type="protein sequence ID" value="EAY31662.1"/>
    <property type="molecule type" value="Genomic_DNA"/>
</dbReference>
<reference evidence="14 15" key="1">
    <citation type="submission" date="2007-01" db="EMBL/GenBank/DDBJ databases">
        <authorList>
            <person name="Haygood M."/>
            <person name="Podell S."/>
            <person name="Anderson C."/>
            <person name="Hopkinson B."/>
            <person name="Roe K."/>
            <person name="Barbeau K."/>
            <person name="Gaasterland T."/>
            <person name="Ferriera S."/>
            <person name="Johnson J."/>
            <person name="Kravitz S."/>
            <person name="Beeson K."/>
            <person name="Sutton G."/>
            <person name="Rogers Y.-H."/>
            <person name="Friedman R."/>
            <person name="Frazier M."/>
            <person name="Venter J.C."/>
        </authorList>
    </citation>
    <scope>NUCLEOTIDE SEQUENCE [LARGE SCALE GENOMIC DNA]</scope>
    <source>
        <strain evidence="14 15">ATCC 23134</strain>
    </source>
</reference>
<evidence type="ECO:0000256" key="8">
    <source>
        <dbReference type="ARBA" id="ARBA00012721"/>
    </source>
</evidence>
<keyword evidence="15" id="KW-1185">Reference proteome</keyword>
<comment type="caution">
    <text evidence="14">The sequence shown here is derived from an EMBL/GenBank/DDBJ whole genome shotgun (WGS) entry which is preliminary data.</text>
</comment>
<evidence type="ECO:0000256" key="10">
    <source>
        <dbReference type="ARBA" id="ARBA00022605"/>
    </source>
</evidence>
<dbReference type="GO" id="GO:0004636">
    <property type="term" value="F:phosphoribosyl-ATP diphosphatase activity"/>
    <property type="evidence" value="ECO:0007669"/>
    <property type="project" value="UniProtKB-EC"/>
</dbReference>
<dbReference type="GO" id="GO:0000105">
    <property type="term" value="P:L-histidine biosynthetic process"/>
    <property type="evidence" value="ECO:0007669"/>
    <property type="project" value="UniProtKB-UniPathway"/>
</dbReference>
<dbReference type="EC" id="3.5.4.19" evidence="8"/>
<evidence type="ECO:0000256" key="4">
    <source>
        <dbReference type="ARBA" id="ARBA00005204"/>
    </source>
</evidence>
<dbReference type="GO" id="GO:0004635">
    <property type="term" value="F:phosphoribosyl-AMP cyclohydrolase activity"/>
    <property type="evidence" value="ECO:0007669"/>
    <property type="project" value="UniProtKB-EC"/>
</dbReference>
<dbReference type="PANTHER" id="PTHR42945:SF1">
    <property type="entry name" value="HISTIDINE BIOSYNTHESIS BIFUNCTIONAL PROTEIN HIS7"/>
    <property type="match status" value="1"/>
</dbReference>
<dbReference type="InterPro" id="IPR038019">
    <property type="entry name" value="PRib_AMP_CycHydrolase_sf"/>
</dbReference>
<dbReference type="FunFam" id="3.10.20.810:FF:000001">
    <property type="entry name" value="Histidine biosynthesis bifunctional protein HisIE"/>
    <property type="match status" value="1"/>
</dbReference>
<evidence type="ECO:0000256" key="1">
    <source>
        <dbReference type="ARBA" id="ARBA00000024"/>
    </source>
</evidence>
<evidence type="ECO:0000256" key="6">
    <source>
        <dbReference type="ARBA" id="ARBA00008299"/>
    </source>
</evidence>
<comment type="pathway">
    <text evidence="3">Amino-acid biosynthesis; L-histidine biosynthesis; L-histidine from 5-phospho-alpha-D-ribose 1-diphosphate: step 3/9.</text>
</comment>